<proteinExistence type="predicted"/>
<gene>
    <name evidence="1" type="ORF">PPROV_000502600</name>
</gene>
<keyword evidence="2" id="KW-1185">Reference proteome</keyword>
<dbReference type="AlphaFoldDB" id="A0A830HM51"/>
<dbReference type="EMBL" id="BNJQ01000012">
    <property type="protein sequence ID" value="GHP06279.1"/>
    <property type="molecule type" value="Genomic_DNA"/>
</dbReference>
<organism evidence="1 2">
    <name type="scientific">Pycnococcus provasolii</name>
    <dbReference type="NCBI Taxonomy" id="41880"/>
    <lineage>
        <taxon>Eukaryota</taxon>
        <taxon>Viridiplantae</taxon>
        <taxon>Chlorophyta</taxon>
        <taxon>Pseudoscourfieldiophyceae</taxon>
        <taxon>Pseudoscourfieldiales</taxon>
        <taxon>Pycnococcaceae</taxon>
        <taxon>Pycnococcus</taxon>
    </lineage>
</organism>
<reference evidence="1" key="1">
    <citation type="submission" date="2020-10" db="EMBL/GenBank/DDBJ databases">
        <title>Unveiling of a novel bifunctional photoreceptor, Dualchrome1, isolated from a cosmopolitan green alga.</title>
        <authorList>
            <person name="Suzuki S."/>
            <person name="Kawachi M."/>
        </authorList>
    </citation>
    <scope>NUCLEOTIDE SEQUENCE</scope>
    <source>
        <strain evidence="1">NIES 2893</strain>
    </source>
</reference>
<accession>A0A830HM51</accession>
<sequence length="120" mass="13304">MAPVCGGHSRQHGVCSMAAAGRWHMCGYEFSEEKATASVKFAQDHPTLAVTAPQPGHFRREFRIDFSCLHDGAGRCAMRQRMGLRRVEKAKRSLRCTLYLKEPATRERADPGDVAATAQD</sequence>
<evidence type="ECO:0000313" key="1">
    <source>
        <dbReference type="EMBL" id="GHP06279.1"/>
    </source>
</evidence>
<evidence type="ECO:0000313" key="2">
    <source>
        <dbReference type="Proteomes" id="UP000660262"/>
    </source>
</evidence>
<dbReference type="Proteomes" id="UP000660262">
    <property type="component" value="Unassembled WGS sequence"/>
</dbReference>
<name>A0A830HM51_9CHLO</name>
<comment type="caution">
    <text evidence="1">The sequence shown here is derived from an EMBL/GenBank/DDBJ whole genome shotgun (WGS) entry which is preliminary data.</text>
</comment>
<protein>
    <submittedName>
        <fullName evidence="1">Uncharacterized protein</fullName>
    </submittedName>
</protein>